<evidence type="ECO:0000259" key="4">
    <source>
        <dbReference type="Pfam" id="PF07686"/>
    </source>
</evidence>
<dbReference type="InterPro" id="IPR050671">
    <property type="entry name" value="CD300_family_receptors"/>
</dbReference>
<proteinExistence type="predicted"/>
<dbReference type="GO" id="GO:0005886">
    <property type="term" value="C:plasma membrane"/>
    <property type="evidence" value="ECO:0007669"/>
    <property type="project" value="TreeGrafter"/>
</dbReference>
<keyword evidence="2" id="KW-0812">Transmembrane</keyword>
<dbReference type="Pfam" id="PF07686">
    <property type="entry name" value="V-set"/>
    <property type="match status" value="1"/>
</dbReference>
<evidence type="ECO:0000256" key="2">
    <source>
        <dbReference type="ARBA" id="ARBA00022692"/>
    </source>
</evidence>
<dbReference type="OMA" id="SYNCIRT"/>
<dbReference type="InterPro" id="IPR013106">
    <property type="entry name" value="Ig_V-set"/>
</dbReference>
<evidence type="ECO:0000313" key="5">
    <source>
        <dbReference type="Ensembl" id="ENSKMAP00000006351.1"/>
    </source>
</evidence>
<dbReference type="InterPro" id="IPR036179">
    <property type="entry name" value="Ig-like_dom_sf"/>
</dbReference>
<comment type="subcellular location">
    <subcellularLocation>
        <location evidence="1">Membrane</location>
    </subcellularLocation>
</comment>
<dbReference type="Gene3D" id="2.60.40.10">
    <property type="entry name" value="Immunoglobulins"/>
    <property type="match status" value="1"/>
</dbReference>
<keyword evidence="6" id="KW-1185">Reference proteome</keyword>
<dbReference type="AlphaFoldDB" id="A0A3Q2ZRH2"/>
<keyword evidence="3" id="KW-0472">Membrane</keyword>
<dbReference type="STRING" id="37003.ENSKMAP00000006351"/>
<feature type="domain" description="Immunoglobulin V-set" evidence="4">
    <location>
        <begin position="17"/>
        <end position="108"/>
    </location>
</feature>
<dbReference type="GO" id="GO:0004888">
    <property type="term" value="F:transmembrane signaling receptor activity"/>
    <property type="evidence" value="ECO:0007669"/>
    <property type="project" value="TreeGrafter"/>
</dbReference>
<reference evidence="5" key="1">
    <citation type="submission" date="2025-08" db="UniProtKB">
        <authorList>
            <consortium name="Ensembl"/>
        </authorList>
    </citation>
    <scope>IDENTIFICATION</scope>
</reference>
<evidence type="ECO:0000313" key="6">
    <source>
        <dbReference type="Proteomes" id="UP000264800"/>
    </source>
</evidence>
<dbReference type="SUPFAM" id="SSF48726">
    <property type="entry name" value="Immunoglobulin"/>
    <property type="match status" value="1"/>
</dbReference>
<evidence type="ECO:0000256" key="3">
    <source>
        <dbReference type="ARBA" id="ARBA00023136"/>
    </source>
</evidence>
<sequence length="174" mass="19816">CSWNSVFCRCFLQCDKKKITAHIGEEFVLVCKYDSSRYLVSKKYWCRGSSRNSCQILMDTDGIAKSAKSQIFDNNRNGLFVKVTNLQIEDSDVYWIGIDKIYSDIMVSVNLVVTKGKMKQIFSIFPFILFQHKLFQTGLCGTNSPQGLPGAPLIGFEPTLWSNKRGQQVLLFCQ</sequence>
<dbReference type="Proteomes" id="UP000264800">
    <property type="component" value="Unplaced"/>
</dbReference>
<dbReference type="PANTHER" id="PTHR11860">
    <property type="entry name" value="POLYMERIC-IMMUNOGLOBULIN RECEPTOR"/>
    <property type="match status" value="1"/>
</dbReference>
<dbReference type="GeneTree" id="ENSGT00990000203957"/>
<evidence type="ECO:0000256" key="1">
    <source>
        <dbReference type="ARBA" id="ARBA00004370"/>
    </source>
</evidence>
<reference evidence="5" key="2">
    <citation type="submission" date="2025-09" db="UniProtKB">
        <authorList>
            <consortium name="Ensembl"/>
        </authorList>
    </citation>
    <scope>IDENTIFICATION</scope>
</reference>
<dbReference type="InterPro" id="IPR013783">
    <property type="entry name" value="Ig-like_fold"/>
</dbReference>
<dbReference type="Ensembl" id="ENSKMAT00000006459.1">
    <property type="protein sequence ID" value="ENSKMAP00000006351.1"/>
    <property type="gene ID" value="ENSKMAG00000004820.1"/>
</dbReference>
<organism evidence="5 6">
    <name type="scientific">Kryptolebias marmoratus</name>
    <name type="common">Mangrove killifish</name>
    <name type="synonym">Rivulus marmoratus</name>
    <dbReference type="NCBI Taxonomy" id="37003"/>
    <lineage>
        <taxon>Eukaryota</taxon>
        <taxon>Metazoa</taxon>
        <taxon>Chordata</taxon>
        <taxon>Craniata</taxon>
        <taxon>Vertebrata</taxon>
        <taxon>Euteleostomi</taxon>
        <taxon>Actinopterygii</taxon>
        <taxon>Neopterygii</taxon>
        <taxon>Teleostei</taxon>
        <taxon>Neoteleostei</taxon>
        <taxon>Acanthomorphata</taxon>
        <taxon>Ovalentaria</taxon>
        <taxon>Atherinomorphae</taxon>
        <taxon>Cyprinodontiformes</taxon>
        <taxon>Rivulidae</taxon>
        <taxon>Kryptolebias</taxon>
    </lineage>
</organism>
<dbReference type="PANTHER" id="PTHR11860:SF96">
    <property type="match status" value="1"/>
</dbReference>
<accession>A0A3Q2ZRH2</accession>
<protein>
    <recommendedName>
        <fullName evidence="4">Immunoglobulin V-set domain-containing protein</fullName>
    </recommendedName>
</protein>
<name>A0A3Q2ZRH2_KRYMA</name>